<feature type="disulfide bond" evidence="11">
    <location>
        <begin position="260"/>
        <end position="296"/>
    </location>
</feature>
<dbReference type="InterPro" id="IPR034164">
    <property type="entry name" value="Pepsin-like_dom"/>
</dbReference>
<feature type="compositionally biased region" description="Polar residues" evidence="13">
    <location>
        <begin position="287"/>
        <end position="300"/>
    </location>
</feature>
<dbReference type="InParanoid" id="A0A0C3FXN9"/>
<organism evidence="15 16">
    <name type="scientific">Piloderma croceum (strain F 1598)</name>
    <dbReference type="NCBI Taxonomy" id="765440"/>
    <lineage>
        <taxon>Eukaryota</taxon>
        <taxon>Fungi</taxon>
        <taxon>Dikarya</taxon>
        <taxon>Basidiomycota</taxon>
        <taxon>Agaricomycotina</taxon>
        <taxon>Agaricomycetes</taxon>
        <taxon>Agaricomycetidae</taxon>
        <taxon>Atheliales</taxon>
        <taxon>Atheliaceae</taxon>
        <taxon>Piloderma</taxon>
    </lineage>
</organism>
<keyword evidence="16" id="KW-1185">Reference proteome</keyword>
<dbReference type="PANTHER" id="PTHR47966">
    <property type="entry name" value="BETA-SITE APP-CLEAVING ENZYME, ISOFORM A-RELATED"/>
    <property type="match status" value="1"/>
</dbReference>
<dbReference type="PRINTS" id="PR00792">
    <property type="entry name" value="PEPSIN"/>
</dbReference>
<keyword evidence="8" id="KW-0325">Glycoprotein</keyword>
<feature type="active site" evidence="10">
    <location>
        <position position="2"/>
    </location>
</feature>
<comment type="similarity">
    <text evidence="2 12">Belongs to the peptidase A1 family.</text>
</comment>
<evidence type="ECO:0000256" key="5">
    <source>
        <dbReference type="ARBA" id="ARBA00022750"/>
    </source>
</evidence>
<evidence type="ECO:0000256" key="7">
    <source>
        <dbReference type="ARBA" id="ARBA00023136"/>
    </source>
</evidence>
<dbReference type="CDD" id="cd05471">
    <property type="entry name" value="pepsin_like"/>
    <property type="match status" value="1"/>
</dbReference>
<dbReference type="AlphaFoldDB" id="A0A0C3FXN9"/>
<evidence type="ECO:0000256" key="8">
    <source>
        <dbReference type="ARBA" id="ARBA00023180"/>
    </source>
</evidence>
<dbReference type="OrthoDB" id="2747330at2759"/>
<dbReference type="Gene3D" id="2.40.70.10">
    <property type="entry name" value="Acid Proteases"/>
    <property type="match status" value="2"/>
</dbReference>
<keyword evidence="3" id="KW-1003">Cell membrane</keyword>
<dbReference type="PANTHER" id="PTHR47966:SF75">
    <property type="entry name" value="ENDOPEPTIDASE (CTSD), PUTATIVE (AFU_ORTHOLOGUE AFUA_4G07040)-RELATED"/>
    <property type="match status" value="1"/>
</dbReference>
<evidence type="ECO:0000256" key="2">
    <source>
        <dbReference type="ARBA" id="ARBA00007447"/>
    </source>
</evidence>
<feature type="compositionally biased region" description="Gly residues" evidence="13">
    <location>
        <begin position="26"/>
        <end position="35"/>
    </location>
</feature>
<keyword evidence="9" id="KW-0449">Lipoprotein</keyword>
<keyword evidence="5 12" id="KW-0064">Aspartyl protease</keyword>
<keyword evidence="6 12" id="KW-0378">Hydrolase</keyword>
<evidence type="ECO:0000313" key="16">
    <source>
        <dbReference type="Proteomes" id="UP000054166"/>
    </source>
</evidence>
<reference evidence="16" key="2">
    <citation type="submission" date="2015-01" db="EMBL/GenBank/DDBJ databases">
        <title>Evolutionary Origins and Diversification of the Mycorrhizal Mutualists.</title>
        <authorList>
            <consortium name="DOE Joint Genome Institute"/>
            <consortium name="Mycorrhizal Genomics Consortium"/>
            <person name="Kohler A."/>
            <person name="Kuo A."/>
            <person name="Nagy L.G."/>
            <person name="Floudas D."/>
            <person name="Copeland A."/>
            <person name="Barry K.W."/>
            <person name="Cichocki N."/>
            <person name="Veneault-Fourrey C."/>
            <person name="LaButti K."/>
            <person name="Lindquist E.A."/>
            <person name="Lipzen A."/>
            <person name="Lundell T."/>
            <person name="Morin E."/>
            <person name="Murat C."/>
            <person name="Riley R."/>
            <person name="Ohm R."/>
            <person name="Sun H."/>
            <person name="Tunlid A."/>
            <person name="Henrissat B."/>
            <person name="Grigoriev I.V."/>
            <person name="Hibbett D.S."/>
            <person name="Martin F."/>
        </authorList>
    </citation>
    <scope>NUCLEOTIDE SEQUENCE [LARGE SCALE GENOMIC DNA]</scope>
    <source>
        <strain evidence="16">F 1598</strain>
    </source>
</reference>
<dbReference type="GO" id="GO:0006508">
    <property type="term" value="P:proteolysis"/>
    <property type="evidence" value="ECO:0007669"/>
    <property type="project" value="UniProtKB-KW"/>
</dbReference>
<evidence type="ECO:0000256" key="12">
    <source>
        <dbReference type="RuleBase" id="RU000454"/>
    </source>
</evidence>
<evidence type="ECO:0000256" key="9">
    <source>
        <dbReference type="ARBA" id="ARBA00023288"/>
    </source>
</evidence>
<evidence type="ECO:0000256" key="3">
    <source>
        <dbReference type="ARBA" id="ARBA00022475"/>
    </source>
</evidence>
<dbReference type="GO" id="GO:0004190">
    <property type="term" value="F:aspartic-type endopeptidase activity"/>
    <property type="evidence" value="ECO:0007669"/>
    <property type="project" value="UniProtKB-KW"/>
</dbReference>
<dbReference type="PROSITE" id="PS51767">
    <property type="entry name" value="PEPTIDASE_A1"/>
    <property type="match status" value="1"/>
</dbReference>
<dbReference type="PROSITE" id="PS00141">
    <property type="entry name" value="ASP_PROTEASE"/>
    <property type="match status" value="1"/>
</dbReference>
<evidence type="ECO:0000256" key="6">
    <source>
        <dbReference type="ARBA" id="ARBA00022801"/>
    </source>
</evidence>
<dbReference type="Pfam" id="PF00026">
    <property type="entry name" value="Asp"/>
    <property type="match status" value="1"/>
</dbReference>
<keyword evidence="4 12" id="KW-0645">Protease</keyword>
<dbReference type="FunFam" id="2.40.70.10:FF:000060">
    <property type="entry name" value="Aspartic-type endopeptidase ctsD"/>
    <property type="match status" value="1"/>
</dbReference>
<keyword evidence="11" id="KW-1015">Disulfide bond</keyword>
<evidence type="ECO:0000256" key="10">
    <source>
        <dbReference type="PIRSR" id="PIRSR601461-1"/>
    </source>
</evidence>
<evidence type="ECO:0000256" key="13">
    <source>
        <dbReference type="SAM" id="MobiDB-lite"/>
    </source>
</evidence>
<keyword evidence="7" id="KW-0472">Membrane</keyword>
<dbReference type="InterPro" id="IPR021109">
    <property type="entry name" value="Peptidase_aspartic_dom_sf"/>
</dbReference>
<evidence type="ECO:0000256" key="11">
    <source>
        <dbReference type="PIRSR" id="PIRSR601461-2"/>
    </source>
</evidence>
<comment type="subcellular location">
    <subcellularLocation>
        <location evidence="1">Cell membrane</location>
    </subcellularLocation>
</comment>
<name>A0A0C3FXN9_PILCF</name>
<evidence type="ECO:0000256" key="1">
    <source>
        <dbReference type="ARBA" id="ARBA00004236"/>
    </source>
</evidence>
<feature type="active site" evidence="10">
    <location>
        <position position="225"/>
    </location>
</feature>
<reference evidence="15 16" key="1">
    <citation type="submission" date="2014-04" db="EMBL/GenBank/DDBJ databases">
        <authorList>
            <consortium name="DOE Joint Genome Institute"/>
            <person name="Kuo A."/>
            <person name="Tarkka M."/>
            <person name="Buscot F."/>
            <person name="Kohler A."/>
            <person name="Nagy L.G."/>
            <person name="Floudas D."/>
            <person name="Copeland A."/>
            <person name="Barry K.W."/>
            <person name="Cichocki N."/>
            <person name="Veneault-Fourrey C."/>
            <person name="LaButti K."/>
            <person name="Lindquist E.A."/>
            <person name="Lipzen A."/>
            <person name="Lundell T."/>
            <person name="Morin E."/>
            <person name="Murat C."/>
            <person name="Sun H."/>
            <person name="Tunlid A."/>
            <person name="Henrissat B."/>
            <person name="Grigoriev I.V."/>
            <person name="Hibbett D.S."/>
            <person name="Martin F."/>
            <person name="Nordberg H.P."/>
            <person name="Cantor M.N."/>
            <person name="Hua S.X."/>
        </authorList>
    </citation>
    <scope>NUCLEOTIDE SEQUENCE [LARGE SCALE GENOMIC DNA]</scope>
    <source>
        <strain evidence="15 16">F 1598</strain>
    </source>
</reference>
<dbReference type="STRING" id="765440.A0A0C3FXN9"/>
<dbReference type="SUPFAM" id="SSF50630">
    <property type="entry name" value="Acid proteases"/>
    <property type="match status" value="1"/>
</dbReference>
<dbReference type="HOGENOM" id="CLU_013253_1_1_1"/>
<dbReference type="InterPro" id="IPR033121">
    <property type="entry name" value="PEPTIDASE_A1"/>
</dbReference>
<dbReference type="Proteomes" id="UP000054166">
    <property type="component" value="Unassembled WGS sequence"/>
</dbReference>
<sequence length="338" mass="34375">MDSGSADFWVGAENCQTAQQQAASGSGAGAGGGQGASTRGLQRRKGGKSATGSGAQDCGNHTFLGQQSSSSFVDTQQPFEVTYGSGAVAGTIVTDNVNLAGLALNNHTFGTAQQETEQFTGAPFDGLMGLAQSTLSEQKTLTPVESLAQNGLISDAITSFKLSRLADQKNDGEVTFGGLDQTKFDPSTLVTFDNVNTQGFWEGAMTSVTVNGQDAGLQGRTAILDTGTTLIIAPAADAAAVHKGITGAQSDGQGGFTVPCTTTDSVALTFGGSSFSIDPRDLAQSPVDPNNPTGDCTSGISSGNVGGATEWLVGDVFLKNAYFSTDVGKNQISLAKLV</sequence>
<accession>A0A0C3FXN9</accession>
<dbReference type="InterPro" id="IPR001461">
    <property type="entry name" value="Aspartic_peptidase_A1"/>
</dbReference>
<dbReference type="GO" id="GO:0005886">
    <property type="term" value="C:plasma membrane"/>
    <property type="evidence" value="ECO:0007669"/>
    <property type="project" value="UniProtKB-SubCell"/>
</dbReference>
<feature type="domain" description="Peptidase A1" evidence="14">
    <location>
        <begin position="1"/>
        <end position="335"/>
    </location>
</feature>
<gene>
    <name evidence="15" type="ORF">PILCRDRAFT_818643</name>
</gene>
<feature type="region of interest" description="Disordered" evidence="13">
    <location>
        <begin position="279"/>
        <end position="300"/>
    </location>
</feature>
<protein>
    <recommendedName>
        <fullName evidence="14">Peptidase A1 domain-containing protein</fullName>
    </recommendedName>
</protein>
<proteinExistence type="inferred from homology"/>
<evidence type="ECO:0000313" key="15">
    <source>
        <dbReference type="EMBL" id="KIM84304.1"/>
    </source>
</evidence>
<dbReference type="EMBL" id="KN832988">
    <property type="protein sequence ID" value="KIM84304.1"/>
    <property type="molecule type" value="Genomic_DNA"/>
</dbReference>
<dbReference type="InterPro" id="IPR001969">
    <property type="entry name" value="Aspartic_peptidase_AS"/>
</dbReference>
<evidence type="ECO:0000259" key="14">
    <source>
        <dbReference type="PROSITE" id="PS51767"/>
    </source>
</evidence>
<evidence type="ECO:0000256" key="4">
    <source>
        <dbReference type="ARBA" id="ARBA00022670"/>
    </source>
</evidence>
<feature type="region of interest" description="Disordered" evidence="13">
    <location>
        <begin position="17"/>
        <end position="61"/>
    </location>
</feature>